<evidence type="ECO:0000256" key="3">
    <source>
        <dbReference type="ARBA" id="ARBA00022793"/>
    </source>
</evidence>
<evidence type="ECO:0000256" key="4">
    <source>
        <dbReference type="ARBA" id="ARBA00022813"/>
    </source>
</evidence>
<comment type="cofactor">
    <cofactor evidence="1">
        <name>pyruvate</name>
        <dbReference type="ChEBI" id="CHEBI:15361"/>
    </cofactor>
</comment>
<evidence type="ECO:0000256" key="10">
    <source>
        <dbReference type="ARBA" id="ARBA00023317"/>
    </source>
</evidence>
<gene>
    <name evidence="11" type="ORF">AB840_10625</name>
</gene>
<evidence type="ECO:0000256" key="9">
    <source>
        <dbReference type="ARBA" id="ARBA00023270"/>
    </source>
</evidence>
<evidence type="ECO:0000256" key="7">
    <source>
        <dbReference type="ARBA" id="ARBA00023145"/>
    </source>
</evidence>
<keyword evidence="8" id="KW-0456">Lyase</keyword>
<evidence type="ECO:0000256" key="2">
    <source>
        <dbReference type="ARBA" id="ARBA00022691"/>
    </source>
</evidence>
<dbReference type="Proteomes" id="UP000036503">
    <property type="component" value="Unassembled WGS sequence"/>
</dbReference>
<keyword evidence="3" id="KW-0210">Decarboxylase</keyword>
<evidence type="ECO:0000256" key="8">
    <source>
        <dbReference type="ARBA" id="ARBA00023239"/>
    </source>
</evidence>
<evidence type="ECO:0000256" key="1">
    <source>
        <dbReference type="ARBA" id="ARBA00001928"/>
    </source>
</evidence>
<dbReference type="InParanoid" id="A0A0J6WRA0"/>
<keyword evidence="12" id="KW-1185">Reference proteome</keyword>
<reference evidence="11 12" key="1">
    <citation type="submission" date="2015-06" db="EMBL/GenBank/DDBJ databases">
        <title>Draft genome sequence of beer spoilage bacterium Megasphaera cerevisiae type strain 20462.</title>
        <authorList>
            <person name="Kutumbaka K."/>
            <person name="Pasmowitz J."/>
            <person name="Mategko J."/>
            <person name="Reyes D."/>
            <person name="Friedrich A."/>
            <person name="Han S."/>
            <person name="Martens-Habbena W."/>
            <person name="Neal-McKinney J."/>
            <person name="Janagama H.K."/>
            <person name="Nadala C."/>
            <person name="Samadpour M."/>
        </authorList>
    </citation>
    <scope>NUCLEOTIDE SEQUENCE [LARGE SCALE GENOMIC DNA]</scope>
    <source>
        <strain evidence="11 12">DSM 20462</strain>
    </source>
</reference>
<dbReference type="OrthoDB" id="9793120at2"/>
<sequence length="168" mass="19277">MNNTLGKHLLIDFYNCKVTFSDPEELQPIMERAFELVGAPLDGITFYHIDDELTCIAVSGNAHICIHTYPLLAYAAIDIYSFNIDLKASQIMGALKVNFRSDRIKATSIRRGDFGSIRDMRPKRKSKITTIRRMKNTGARIKKTSTKMFNILRHPPKIRRSHHTVKKK</sequence>
<dbReference type="PANTHER" id="PTHR33866">
    <property type="entry name" value="S-ADENOSYLMETHIONINE DECARBOXYLASE PROENZYME"/>
    <property type="match status" value="1"/>
</dbReference>
<evidence type="ECO:0000256" key="6">
    <source>
        <dbReference type="ARBA" id="ARBA00023115"/>
    </source>
</evidence>
<organism evidence="11 12">
    <name type="scientific">Megasphaera cerevisiae DSM 20462</name>
    <dbReference type="NCBI Taxonomy" id="1122219"/>
    <lineage>
        <taxon>Bacteria</taxon>
        <taxon>Bacillati</taxon>
        <taxon>Bacillota</taxon>
        <taxon>Negativicutes</taxon>
        <taxon>Veillonellales</taxon>
        <taxon>Veillonellaceae</taxon>
        <taxon>Megasphaera</taxon>
    </lineage>
</organism>
<protein>
    <submittedName>
        <fullName evidence="11">S-adenosylmethionine decarboxylase proenzyme</fullName>
    </submittedName>
</protein>
<keyword evidence="5" id="KW-0745">Spermidine biosynthesis</keyword>
<name>A0A0J6WRA0_9FIRM</name>
<dbReference type="Pfam" id="PF02675">
    <property type="entry name" value="AdoMet_dc"/>
    <property type="match status" value="1"/>
</dbReference>
<dbReference type="InterPro" id="IPR016067">
    <property type="entry name" value="S-AdoMet_deCO2ase_core"/>
</dbReference>
<evidence type="ECO:0000313" key="12">
    <source>
        <dbReference type="Proteomes" id="UP000036503"/>
    </source>
</evidence>
<keyword evidence="4" id="KW-0068">Autocatalytic cleavage</keyword>
<keyword evidence="9" id="KW-0704">Schiff base</keyword>
<dbReference type="PATRIC" id="fig|1122219.3.peg.1974"/>
<dbReference type="SUPFAM" id="SSF56276">
    <property type="entry name" value="S-adenosylmethionine decarboxylase"/>
    <property type="match status" value="1"/>
</dbReference>
<comment type="caution">
    <text evidence="11">The sequence shown here is derived from an EMBL/GenBank/DDBJ whole genome shotgun (WGS) entry which is preliminary data.</text>
</comment>
<proteinExistence type="predicted"/>
<dbReference type="GO" id="GO:0005829">
    <property type="term" value="C:cytosol"/>
    <property type="evidence" value="ECO:0007669"/>
    <property type="project" value="TreeGrafter"/>
</dbReference>
<dbReference type="AlphaFoldDB" id="A0A0J6WRA0"/>
<keyword evidence="6" id="KW-0620">Polyamine biosynthesis</keyword>
<dbReference type="STRING" id="39029.BSR42_12265"/>
<keyword evidence="7" id="KW-0865">Zymogen</keyword>
<dbReference type="GO" id="GO:0004014">
    <property type="term" value="F:adenosylmethionine decarboxylase activity"/>
    <property type="evidence" value="ECO:0007669"/>
    <property type="project" value="InterPro"/>
</dbReference>
<dbReference type="InterPro" id="IPR003826">
    <property type="entry name" value="AdoMetDC_fam_prok"/>
</dbReference>
<dbReference type="GO" id="GO:0008295">
    <property type="term" value="P:spermidine biosynthetic process"/>
    <property type="evidence" value="ECO:0007669"/>
    <property type="project" value="UniProtKB-KW"/>
</dbReference>
<keyword evidence="10" id="KW-0670">Pyruvate</keyword>
<dbReference type="EMBL" id="LEKT01000038">
    <property type="protein sequence ID" value="KMO85985.1"/>
    <property type="molecule type" value="Genomic_DNA"/>
</dbReference>
<evidence type="ECO:0000256" key="5">
    <source>
        <dbReference type="ARBA" id="ARBA00023066"/>
    </source>
</evidence>
<keyword evidence="2" id="KW-0949">S-adenosyl-L-methionine</keyword>
<dbReference type="Gene3D" id="3.60.90.10">
    <property type="entry name" value="S-adenosylmethionine decarboxylase"/>
    <property type="match status" value="1"/>
</dbReference>
<dbReference type="PANTHER" id="PTHR33866:SF2">
    <property type="entry name" value="S-ADENOSYLMETHIONINE DECARBOXYLASE PROENZYME"/>
    <property type="match status" value="1"/>
</dbReference>
<accession>A0A0J6WRA0</accession>
<evidence type="ECO:0000313" key="11">
    <source>
        <dbReference type="EMBL" id="KMO85985.1"/>
    </source>
</evidence>
<dbReference type="RefSeq" id="WP_048514826.1">
    <property type="nucleotide sequence ID" value="NZ_FUXD01000043.1"/>
</dbReference>